<proteinExistence type="predicted"/>
<dbReference type="Pfam" id="PF08284">
    <property type="entry name" value="RVP_2"/>
    <property type="match status" value="1"/>
</dbReference>
<accession>A0A8S9N8J4</accession>
<gene>
    <name evidence="1" type="ORF">F2Q69_00040822</name>
</gene>
<sequence length="158" mass="17461">MNGEQNERTFQVQADIVTGRGWVLLDTGSTHNLIKSSLVEELGIPLHKKPGWFVALPNGGQCPIDGFCQGLSMTVQGHQFKSVCFAIPLKGFDVVLGIRWLNALGRVIWDGPNKTVEFSHGSTQVIWHGEAEARDKANVSLHALDCHSEALEHWFSDE</sequence>
<evidence type="ECO:0000313" key="1">
    <source>
        <dbReference type="EMBL" id="KAF3500470.1"/>
    </source>
</evidence>
<evidence type="ECO:0000313" key="2">
    <source>
        <dbReference type="Proteomes" id="UP000712600"/>
    </source>
</evidence>
<name>A0A8S9N8J4_BRACR</name>
<dbReference type="GO" id="GO:0006508">
    <property type="term" value="P:proteolysis"/>
    <property type="evidence" value="ECO:0007669"/>
    <property type="project" value="InterPro"/>
</dbReference>
<comment type="caution">
    <text evidence="1">The sequence shown here is derived from an EMBL/GenBank/DDBJ whole genome shotgun (WGS) entry which is preliminary data.</text>
</comment>
<reference evidence="1" key="1">
    <citation type="submission" date="2019-12" db="EMBL/GenBank/DDBJ databases">
        <title>Genome sequencing and annotation of Brassica cretica.</title>
        <authorList>
            <person name="Studholme D.J."/>
            <person name="Sarris P."/>
        </authorList>
    </citation>
    <scope>NUCLEOTIDE SEQUENCE</scope>
    <source>
        <strain evidence="1">PFS-109/04</strain>
        <tissue evidence="1">Leaf</tissue>
    </source>
</reference>
<dbReference type="SUPFAM" id="SSF50630">
    <property type="entry name" value="Acid proteases"/>
    <property type="match status" value="1"/>
</dbReference>
<dbReference type="GO" id="GO:0004190">
    <property type="term" value="F:aspartic-type endopeptidase activity"/>
    <property type="evidence" value="ECO:0007669"/>
    <property type="project" value="InterPro"/>
</dbReference>
<dbReference type="PROSITE" id="PS00141">
    <property type="entry name" value="ASP_PROTEASE"/>
    <property type="match status" value="1"/>
</dbReference>
<organism evidence="1 2">
    <name type="scientific">Brassica cretica</name>
    <name type="common">Mustard</name>
    <dbReference type="NCBI Taxonomy" id="69181"/>
    <lineage>
        <taxon>Eukaryota</taxon>
        <taxon>Viridiplantae</taxon>
        <taxon>Streptophyta</taxon>
        <taxon>Embryophyta</taxon>
        <taxon>Tracheophyta</taxon>
        <taxon>Spermatophyta</taxon>
        <taxon>Magnoliopsida</taxon>
        <taxon>eudicotyledons</taxon>
        <taxon>Gunneridae</taxon>
        <taxon>Pentapetalae</taxon>
        <taxon>rosids</taxon>
        <taxon>malvids</taxon>
        <taxon>Brassicales</taxon>
        <taxon>Brassicaceae</taxon>
        <taxon>Brassiceae</taxon>
        <taxon>Brassica</taxon>
    </lineage>
</organism>
<dbReference type="Gene3D" id="2.40.70.10">
    <property type="entry name" value="Acid Proteases"/>
    <property type="match status" value="1"/>
</dbReference>
<dbReference type="InterPro" id="IPR021109">
    <property type="entry name" value="Peptidase_aspartic_dom_sf"/>
</dbReference>
<dbReference type="EMBL" id="QGKX02001621">
    <property type="protein sequence ID" value="KAF3500470.1"/>
    <property type="molecule type" value="Genomic_DNA"/>
</dbReference>
<dbReference type="InterPro" id="IPR001969">
    <property type="entry name" value="Aspartic_peptidase_AS"/>
</dbReference>
<dbReference type="AlphaFoldDB" id="A0A8S9N8J4"/>
<dbReference type="CDD" id="cd00303">
    <property type="entry name" value="retropepsin_like"/>
    <property type="match status" value="1"/>
</dbReference>
<protein>
    <submittedName>
        <fullName evidence="1">Uncharacterized protein</fullName>
    </submittedName>
</protein>
<dbReference type="Proteomes" id="UP000712600">
    <property type="component" value="Unassembled WGS sequence"/>
</dbReference>